<keyword evidence="10" id="KW-0548">Nucleotidyltransferase</keyword>
<dbReference type="OrthoDB" id="2504340at2759"/>
<dbReference type="InterPro" id="IPR001247">
    <property type="entry name" value="ExoRNase_PH_dom1"/>
</dbReference>
<evidence type="ECO:0000256" key="3">
    <source>
        <dbReference type="ARBA" id="ARBA00006678"/>
    </source>
</evidence>
<accession>A3LQW5</accession>
<reference evidence="10 11" key="1">
    <citation type="journal article" date="2007" name="Nat. Biotechnol.">
        <title>Genome sequence of the lignocellulose-bioconverting and xylose-fermenting yeast Pichia stipitis.</title>
        <authorList>
            <person name="Jeffries T.W."/>
            <person name="Grigoriev I.V."/>
            <person name="Grimwood J."/>
            <person name="Laplaza J.M."/>
            <person name="Aerts A."/>
            <person name="Salamov A."/>
            <person name="Schmutz J."/>
            <person name="Lindquist E."/>
            <person name="Dehal P."/>
            <person name="Shapiro H."/>
            <person name="Jin Y.S."/>
            <person name="Passoth V."/>
            <person name="Richardson P.M."/>
        </authorList>
    </citation>
    <scope>NUCLEOTIDE SEQUENCE [LARGE SCALE GENOMIC DNA]</scope>
    <source>
        <strain evidence="11">ATCC 58785 / CBS 6054 / NBRC 10063 / NRRL Y-11545</strain>
    </source>
</reference>
<dbReference type="FunCoup" id="A3LQW5">
    <property type="interactions" value="166"/>
</dbReference>
<dbReference type="KEGG" id="pic:PICST_57180"/>
<dbReference type="GO" id="GO:0071038">
    <property type="term" value="P:TRAMP-dependent tRNA surveillance pathway"/>
    <property type="evidence" value="ECO:0007669"/>
    <property type="project" value="UniProtKB-ARBA"/>
</dbReference>
<dbReference type="GO" id="GO:0034475">
    <property type="term" value="P:U4 snRNA 3'-end processing"/>
    <property type="evidence" value="ECO:0007669"/>
    <property type="project" value="TreeGrafter"/>
</dbReference>
<dbReference type="GO" id="GO:0009022">
    <property type="term" value="F:tRNA nucleotidyltransferase activity"/>
    <property type="evidence" value="ECO:0007669"/>
    <property type="project" value="UniProtKB-EC"/>
</dbReference>
<dbReference type="SUPFAM" id="SSF54211">
    <property type="entry name" value="Ribosomal protein S5 domain 2-like"/>
    <property type="match status" value="1"/>
</dbReference>
<keyword evidence="6" id="KW-0271">Exosome</keyword>
<evidence type="ECO:0000259" key="9">
    <source>
        <dbReference type="Pfam" id="PF01138"/>
    </source>
</evidence>
<keyword evidence="5" id="KW-0698">rRNA processing</keyword>
<dbReference type="Gene3D" id="3.30.230.70">
    <property type="entry name" value="GHMP Kinase, N-terminal domain"/>
    <property type="match status" value="1"/>
</dbReference>
<keyword evidence="8" id="KW-0539">Nucleus</keyword>
<dbReference type="CDD" id="cd11371">
    <property type="entry name" value="RNase_PH_MTR3"/>
    <property type="match status" value="1"/>
</dbReference>
<keyword evidence="7" id="KW-0694">RNA-binding</keyword>
<dbReference type="GeneID" id="4838218"/>
<comment type="similarity">
    <text evidence="3">Belongs to the RNase PH family.</text>
</comment>
<dbReference type="OMA" id="CKFLPHI"/>
<protein>
    <submittedName>
        <fullName evidence="10">Exosome exoribonuclease</fullName>
        <ecNumber evidence="10">2.7.7.56</ecNumber>
    </submittedName>
</protein>
<dbReference type="Pfam" id="PF01138">
    <property type="entry name" value="RNase_PH"/>
    <property type="match status" value="1"/>
</dbReference>
<dbReference type="GO" id="GO:0000176">
    <property type="term" value="C:nuclear exosome (RNase complex)"/>
    <property type="evidence" value="ECO:0007669"/>
    <property type="project" value="TreeGrafter"/>
</dbReference>
<dbReference type="GO" id="GO:0000467">
    <property type="term" value="P:exonucleolytic trimming to generate mature 3'-end of 5.8S rRNA from tricistronic rRNA transcript (SSU-rRNA, 5.8S rRNA, LSU-rRNA)"/>
    <property type="evidence" value="ECO:0007669"/>
    <property type="project" value="UniProtKB-ARBA"/>
</dbReference>
<gene>
    <name evidence="10" type="primary">MTR3</name>
    <name evidence="10" type="ORF">PICST_57180</name>
</gene>
<evidence type="ECO:0000256" key="7">
    <source>
        <dbReference type="ARBA" id="ARBA00022884"/>
    </source>
</evidence>
<keyword evidence="11" id="KW-1185">Reference proteome</keyword>
<dbReference type="InterPro" id="IPR020568">
    <property type="entry name" value="Ribosomal_Su5_D2-typ_SF"/>
</dbReference>
<evidence type="ECO:0000313" key="10">
    <source>
        <dbReference type="EMBL" id="ABN65284.2"/>
    </source>
</evidence>
<proteinExistence type="inferred from homology"/>
<dbReference type="STRING" id="322104.A3LQW5"/>
<dbReference type="GO" id="GO:0000177">
    <property type="term" value="C:cytoplasmic exosome (RNase complex)"/>
    <property type="evidence" value="ECO:0007669"/>
    <property type="project" value="UniProtKB-ARBA"/>
</dbReference>
<evidence type="ECO:0000256" key="5">
    <source>
        <dbReference type="ARBA" id="ARBA00022552"/>
    </source>
</evidence>
<dbReference type="RefSeq" id="XP_001383313.2">
    <property type="nucleotide sequence ID" value="XM_001383276.1"/>
</dbReference>
<dbReference type="AlphaFoldDB" id="A3LQW5"/>
<dbReference type="Proteomes" id="UP000002258">
    <property type="component" value="Chromosome 3"/>
</dbReference>
<organism evidence="10 11">
    <name type="scientific">Scheffersomyces stipitis (strain ATCC 58785 / CBS 6054 / NBRC 10063 / NRRL Y-11545)</name>
    <name type="common">Yeast</name>
    <name type="synonym">Pichia stipitis</name>
    <dbReference type="NCBI Taxonomy" id="322104"/>
    <lineage>
        <taxon>Eukaryota</taxon>
        <taxon>Fungi</taxon>
        <taxon>Dikarya</taxon>
        <taxon>Ascomycota</taxon>
        <taxon>Saccharomycotina</taxon>
        <taxon>Pichiomycetes</taxon>
        <taxon>Debaryomycetaceae</taxon>
        <taxon>Scheffersomyces</taxon>
    </lineage>
</organism>
<dbReference type="GO" id="GO:0005730">
    <property type="term" value="C:nucleolus"/>
    <property type="evidence" value="ECO:0007669"/>
    <property type="project" value="TreeGrafter"/>
</dbReference>
<evidence type="ECO:0000313" key="11">
    <source>
        <dbReference type="Proteomes" id="UP000002258"/>
    </source>
</evidence>
<dbReference type="eggNOG" id="KOG1068">
    <property type="taxonomic scope" value="Eukaryota"/>
</dbReference>
<dbReference type="HOGENOM" id="CLU_078569_0_0_1"/>
<keyword evidence="4" id="KW-0963">Cytoplasm</keyword>
<dbReference type="InterPro" id="IPR050080">
    <property type="entry name" value="RNase_PH"/>
</dbReference>
<evidence type="ECO:0000256" key="1">
    <source>
        <dbReference type="ARBA" id="ARBA00004123"/>
    </source>
</evidence>
<dbReference type="EMBL" id="CP000497">
    <property type="protein sequence ID" value="ABN65284.2"/>
    <property type="molecule type" value="Genomic_DNA"/>
</dbReference>
<evidence type="ECO:0000256" key="6">
    <source>
        <dbReference type="ARBA" id="ARBA00022835"/>
    </source>
</evidence>
<dbReference type="PANTHER" id="PTHR11953:SF2">
    <property type="entry name" value="EXOSOME COMPLEX COMPONENT MTR3"/>
    <property type="match status" value="1"/>
</dbReference>
<dbReference type="InParanoid" id="A3LQW5"/>
<dbReference type="PANTHER" id="PTHR11953">
    <property type="entry name" value="EXOSOME COMPLEX COMPONENT"/>
    <property type="match status" value="1"/>
</dbReference>
<sequence>MSDRRRLLGSVNTIIPNVDGTAQPAKIESKTEPRIDGLRPFFLKTGIIENANGSSYLEVGNNIIEVSVYGPRPIRGSFIDRASFSVECKFLPFISQPNEHLYNNTSISASSAANTTNQTNVNVNGRTGLTSIEHKISSYIETSLLPSIVLEKYPKSTIDVFVTIISTDSSLGGSYSDTKMLSLVNWVLNASSVALVDSGIEVKDVVTSGVAHLQNDVLVLDPTEIQEKDEGSVSCVASFMNLRNDEIVGIWIEGDQTNLENSQVDHLLDGCNDMSKKVRANINSYFTTS</sequence>
<dbReference type="GO" id="GO:0071028">
    <property type="term" value="P:nuclear mRNA surveillance"/>
    <property type="evidence" value="ECO:0007669"/>
    <property type="project" value="TreeGrafter"/>
</dbReference>
<comment type="subcellular location">
    <subcellularLocation>
        <location evidence="2">Cytoplasm</location>
    </subcellularLocation>
    <subcellularLocation>
        <location evidence="1">Nucleus</location>
    </subcellularLocation>
</comment>
<dbReference type="GO" id="GO:0003723">
    <property type="term" value="F:RNA binding"/>
    <property type="evidence" value="ECO:0007669"/>
    <property type="project" value="UniProtKB-KW"/>
</dbReference>
<evidence type="ECO:0000256" key="4">
    <source>
        <dbReference type="ARBA" id="ARBA00022490"/>
    </source>
</evidence>
<name>A3LQW5_PICST</name>
<evidence type="ECO:0000256" key="8">
    <source>
        <dbReference type="ARBA" id="ARBA00023242"/>
    </source>
</evidence>
<dbReference type="GO" id="GO:0071051">
    <property type="term" value="P:poly(A)-dependent snoRNA 3'-end processing"/>
    <property type="evidence" value="ECO:0007669"/>
    <property type="project" value="TreeGrafter"/>
</dbReference>
<dbReference type="InterPro" id="IPR027408">
    <property type="entry name" value="PNPase/RNase_PH_dom_sf"/>
</dbReference>
<evidence type="ECO:0000256" key="2">
    <source>
        <dbReference type="ARBA" id="ARBA00004496"/>
    </source>
</evidence>
<feature type="domain" description="Exoribonuclease phosphorolytic" evidence="9">
    <location>
        <begin position="38"/>
        <end position="201"/>
    </location>
</feature>
<dbReference type="GO" id="GO:0016075">
    <property type="term" value="P:rRNA catabolic process"/>
    <property type="evidence" value="ECO:0007669"/>
    <property type="project" value="TreeGrafter"/>
</dbReference>
<dbReference type="EC" id="2.7.7.56" evidence="10"/>
<keyword evidence="10" id="KW-0808">Transferase</keyword>